<evidence type="ECO:0000313" key="2">
    <source>
        <dbReference type="EMBL" id="DAD40364.1"/>
    </source>
</evidence>
<gene>
    <name evidence="2" type="ORF">HUJ06_014687</name>
</gene>
<dbReference type="Gene3D" id="2.60.40.420">
    <property type="entry name" value="Cupredoxins - blue copper proteins"/>
    <property type="match status" value="1"/>
</dbReference>
<dbReference type="EMBL" id="DUZY01000005">
    <property type="protein sequence ID" value="DAD40364.1"/>
    <property type="molecule type" value="Genomic_DNA"/>
</dbReference>
<proteinExistence type="predicted"/>
<sequence>MIPAPRHPSVKSFQPVRVKILLNASGDHYICTISNHCQAGMKLAITAGAASTTTNGTNNSTTPTATSSPTPPSSASSLAVGGFSAVLLSIA</sequence>
<reference evidence="2 3" key="1">
    <citation type="journal article" date="2020" name="Mol. Biol. Evol.">
        <title>Distinct Expression and Methylation Patterns for Genes with Different Fates following a Single Whole-Genome Duplication in Flowering Plants.</title>
        <authorList>
            <person name="Shi T."/>
            <person name="Rahmani R.S."/>
            <person name="Gugger P.F."/>
            <person name="Wang M."/>
            <person name="Li H."/>
            <person name="Zhang Y."/>
            <person name="Li Z."/>
            <person name="Wang Q."/>
            <person name="Van de Peer Y."/>
            <person name="Marchal K."/>
            <person name="Chen J."/>
        </authorList>
    </citation>
    <scope>NUCLEOTIDE SEQUENCE [LARGE SCALE GENOMIC DNA]</scope>
    <source>
        <tissue evidence="2">Leaf</tissue>
    </source>
</reference>
<organism evidence="2 3">
    <name type="scientific">Nelumbo nucifera</name>
    <name type="common">Sacred lotus</name>
    <dbReference type="NCBI Taxonomy" id="4432"/>
    <lineage>
        <taxon>Eukaryota</taxon>
        <taxon>Viridiplantae</taxon>
        <taxon>Streptophyta</taxon>
        <taxon>Embryophyta</taxon>
        <taxon>Tracheophyta</taxon>
        <taxon>Spermatophyta</taxon>
        <taxon>Magnoliopsida</taxon>
        <taxon>Proteales</taxon>
        <taxon>Nelumbonaceae</taxon>
        <taxon>Nelumbo</taxon>
    </lineage>
</organism>
<dbReference type="InterPro" id="IPR008972">
    <property type="entry name" value="Cupredoxin"/>
</dbReference>
<evidence type="ECO:0008006" key="4">
    <source>
        <dbReference type="Google" id="ProtNLM"/>
    </source>
</evidence>
<dbReference type="SUPFAM" id="SSF49503">
    <property type="entry name" value="Cupredoxins"/>
    <property type="match status" value="1"/>
</dbReference>
<name>A0A822Z1R9_NELNU</name>
<comment type="caution">
    <text evidence="2">The sequence shown here is derived from an EMBL/GenBank/DDBJ whole genome shotgun (WGS) entry which is preliminary data.</text>
</comment>
<accession>A0A822Z1R9</accession>
<feature type="region of interest" description="Disordered" evidence="1">
    <location>
        <begin position="51"/>
        <end position="78"/>
    </location>
</feature>
<evidence type="ECO:0000313" key="3">
    <source>
        <dbReference type="Proteomes" id="UP000607653"/>
    </source>
</evidence>
<dbReference type="Proteomes" id="UP000607653">
    <property type="component" value="Unassembled WGS sequence"/>
</dbReference>
<evidence type="ECO:0000256" key="1">
    <source>
        <dbReference type="SAM" id="MobiDB-lite"/>
    </source>
</evidence>
<feature type="compositionally biased region" description="Low complexity" evidence="1">
    <location>
        <begin position="51"/>
        <end position="77"/>
    </location>
</feature>
<dbReference type="AlphaFoldDB" id="A0A822Z1R9"/>
<protein>
    <recommendedName>
        <fullName evidence="4">Phytocyanin domain-containing protein</fullName>
    </recommendedName>
</protein>
<keyword evidence="3" id="KW-1185">Reference proteome</keyword>